<protein>
    <submittedName>
        <fullName evidence="1">Uncharacterized protein</fullName>
    </submittedName>
</protein>
<reference evidence="1 2" key="1">
    <citation type="submission" date="2009-06" db="EMBL/GenBank/DDBJ databases">
        <title>The draft genome of Clostridium carboxidivorans P7.</title>
        <authorList>
            <consortium name="US DOE Joint Genome Institute (JGI-PGF)"/>
            <person name="Lucas S."/>
            <person name="Copeland A."/>
            <person name="Lapidus A."/>
            <person name="Glavina del Rio T."/>
            <person name="Tice H."/>
            <person name="Bruce D."/>
            <person name="Goodwin L."/>
            <person name="Pitluck S."/>
            <person name="Larimer F."/>
            <person name="Land M.L."/>
            <person name="Hauser L."/>
            <person name="Hemme C.L."/>
        </authorList>
    </citation>
    <scope>NUCLEOTIDE SEQUENCE [LARGE SCALE GENOMIC DNA]</scope>
    <source>
        <strain evidence="1 2">P7</strain>
    </source>
</reference>
<organism evidence="1 2">
    <name type="scientific">Clostridium carboxidivorans P7</name>
    <dbReference type="NCBI Taxonomy" id="536227"/>
    <lineage>
        <taxon>Bacteria</taxon>
        <taxon>Bacillati</taxon>
        <taxon>Bacillota</taxon>
        <taxon>Clostridia</taxon>
        <taxon>Eubacteriales</taxon>
        <taxon>Clostridiaceae</taxon>
        <taxon>Clostridium</taxon>
    </lineage>
</organism>
<evidence type="ECO:0000313" key="1">
    <source>
        <dbReference type="EMBL" id="EET85258.1"/>
    </source>
</evidence>
<proteinExistence type="predicted"/>
<gene>
    <name evidence="1" type="ORF">CcarbDRAFT_4275</name>
</gene>
<dbReference type="EMBL" id="ACVI01000099">
    <property type="protein sequence ID" value="EET85258.1"/>
    <property type="molecule type" value="Genomic_DNA"/>
</dbReference>
<keyword evidence="2" id="KW-1185">Reference proteome</keyword>
<dbReference type="Proteomes" id="UP000004198">
    <property type="component" value="Unassembled WGS sequence"/>
</dbReference>
<dbReference type="RefSeq" id="WP_007063160.1">
    <property type="nucleotide sequence ID" value="NZ_ACVI01000099.1"/>
</dbReference>
<name>C6PZQ8_9CLOT</name>
<sequence>MHVKVNYPTDPEVLDQLQIRAAKALAIAYKNELPPEKFDELIRKLSQELYKS</sequence>
<dbReference type="AlphaFoldDB" id="C6PZQ8"/>
<comment type="caution">
    <text evidence="1">The sequence shown here is derived from an EMBL/GenBank/DDBJ whole genome shotgun (WGS) entry which is preliminary data.</text>
</comment>
<evidence type="ECO:0000313" key="2">
    <source>
        <dbReference type="Proteomes" id="UP000004198"/>
    </source>
</evidence>
<accession>C6PZQ8</accession>